<dbReference type="Proteomes" id="UP000284644">
    <property type="component" value="Unassembled WGS sequence"/>
</dbReference>
<organism evidence="2 3">
    <name type="scientific">Blautia obeum</name>
    <dbReference type="NCBI Taxonomy" id="40520"/>
    <lineage>
        <taxon>Bacteria</taxon>
        <taxon>Bacillati</taxon>
        <taxon>Bacillota</taxon>
        <taxon>Clostridia</taxon>
        <taxon>Lachnospirales</taxon>
        <taxon>Lachnospiraceae</taxon>
        <taxon>Blautia</taxon>
    </lineage>
</organism>
<evidence type="ECO:0000256" key="1">
    <source>
        <dbReference type="SAM" id="Coils"/>
    </source>
</evidence>
<evidence type="ECO:0000313" key="2">
    <source>
        <dbReference type="EMBL" id="RHE09596.1"/>
    </source>
</evidence>
<dbReference type="RefSeq" id="WP_118045902.1">
    <property type="nucleotide sequence ID" value="NZ_QSJW01000014.1"/>
</dbReference>
<proteinExistence type="predicted"/>
<accession>A0A414I3G3</accession>
<dbReference type="AlphaFoldDB" id="A0A414I3G3"/>
<sequence length="178" mass="20910">MNYTQLYESRITKELDKKEVSLWKDFYNNILPERVEQFKKVYRGKPQKLQKAIEKLEQDAAASYREEIDEQLTTLCDGLRTQAYFDALKQLDSLSEGVPDKTDHSQPLASEIITDLKAKLQTAEKDRDTFYNQKAVLIMQQDIINFALHITDLELLKQVYRNAKAAYKRQEQEENNEL</sequence>
<reference evidence="2 3" key="1">
    <citation type="submission" date="2018-08" db="EMBL/GenBank/DDBJ databases">
        <title>A genome reference for cultivated species of the human gut microbiota.</title>
        <authorList>
            <person name="Zou Y."/>
            <person name="Xue W."/>
            <person name="Luo G."/>
        </authorList>
    </citation>
    <scope>NUCLEOTIDE SEQUENCE [LARGE SCALE GENOMIC DNA]</scope>
    <source>
        <strain evidence="2 3">AM29-25AC</strain>
    </source>
</reference>
<name>A0A414I3G3_9FIRM</name>
<keyword evidence="1" id="KW-0175">Coiled coil</keyword>
<evidence type="ECO:0000313" key="3">
    <source>
        <dbReference type="Proteomes" id="UP000284644"/>
    </source>
</evidence>
<protein>
    <submittedName>
        <fullName evidence="2">Uncharacterized protein</fullName>
    </submittedName>
</protein>
<gene>
    <name evidence="2" type="ORF">DW767_16960</name>
</gene>
<comment type="caution">
    <text evidence="2">The sequence shown here is derived from an EMBL/GenBank/DDBJ whole genome shotgun (WGS) entry which is preliminary data.</text>
</comment>
<feature type="coiled-coil region" evidence="1">
    <location>
        <begin position="113"/>
        <end position="177"/>
    </location>
</feature>
<dbReference type="EMBL" id="QSJW01000014">
    <property type="protein sequence ID" value="RHE09596.1"/>
    <property type="molecule type" value="Genomic_DNA"/>
</dbReference>